<dbReference type="InterPro" id="IPR017439">
    <property type="entry name" value="Amidohydrolase"/>
</dbReference>
<keyword evidence="4" id="KW-1185">Reference proteome</keyword>
<dbReference type="InterPro" id="IPR002933">
    <property type="entry name" value="Peptidase_M20"/>
</dbReference>
<feature type="binding site" evidence="1">
    <location>
        <position position="201"/>
    </location>
    <ligand>
        <name>Mn(2+)</name>
        <dbReference type="ChEBI" id="CHEBI:29035"/>
        <label>2</label>
    </ligand>
</feature>
<proteinExistence type="predicted"/>
<dbReference type="SUPFAM" id="SSF55031">
    <property type="entry name" value="Bacterial exopeptidase dimerisation domain"/>
    <property type="match status" value="1"/>
</dbReference>
<sequence>MSQSHTDADYVEFRRDLHRHPEPAWREFYTTARIVDELETRDLDELYVGPEVLAEGSRMAVPDDDELDEWFEQAREAGAREDILDRLRGGYTGALAVLKKGDGPTVGLRVDIDGLPITESEDGSHAPAGGGFRSEHEGYMHACGHDAHATIGLGVLDAVADSDFEGTLKVFFQPGEELVAGGKPMAESGHLDDVDYLLAVHIGLDHPTGEVVAGVGGFLAVHHFLAEFSGQTSHAGGKPEEGRNTVQAMATAIQNLYAIPRHSDGATRVNAGLVGGGTATNIIPEQSFIEGEVRGETTELKEYMREHAERILHSAAEMHDCEVELTTEGVAPSAVSDQGIVDVVHAVSQRTPGVDSPIERDELGGSEDATYLMQRVQERGGQACYVGVGTDHPGGHHTPTFDVDEESLRIGIDVLADSVVELGKRRP</sequence>
<evidence type="ECO:0000313" key="4">
    <source>
        <dbReference type="Proteomes" id="UP001596201"/>
    </source>
</evidence>
<keyword evidence="1" id="KW-0479">Metal-binding</keyword>
<comment type="caution">
    <text evidence="3">The sequence shown here is derived from an EMBL/GenBank/DDBJ whole genome shotgun (WGS) entry which is preliminary data.</text>
</comment>
<name>A0ABD5R9J4_9EURY</name>
<dbReference type="PIRSF" id="PIRSF005962">
    <property type="entry name" value="Pept_M20D_amidohydro"/>
    <property type="match status" value="1"/>
</dbReference>
<dbReference type="AlphaFoldDB" id="A0ABD5R9J4"/>
<dbReference type="PANTHER" id="PTHR30575">
    <property type="entry name" value="PEPTIDASE M20"/>
    <property type="match status" value="1"/>
</dbReference>
<feature type="binding site" evidence="1">
    <location>
        <position position="397"/>
    </location>
    <ligand>
        <name>Mn(2+)</name>
        <dbReference type="ChEBI" id="CHEBI:29035"/>
        <label>1</label>
    </ligand>
</feature>
<protein>
    <submittedName>
        <fullName evidence="3">Amidohydrolase</fullName>
    </submittedName>
</protein>
<dbReference type="InterPro" id="IPR052030">
    <property type="entry name" value="Peptidase_M20/M20A_hydrolases"/>
</dbReference>
<keyword evidence="1" id="KW-0464">Manganese</keyword>
<evidence type="ECO:0000259" key="2">
    <source>
        <dbReference type="Pfam" id="PF07687"/>
    </source>
</evidence>
<dbReference type="RefSeq" id="WP_227228245.1">
    <property type="nucleotide sequence ID" value="NZ_JAJCVJ010000001.1"/>
</dbReference>
<dbReference type="Pfam" id="PF01546">
    <property type="entry name" value="Peptidase_M20"/>
    <property type="match status" value="1"/>
</dbReference>
<organism evidence="3 4">
    <name type="scientific">Salinirubrum litoreum</name>
    <dbReference type="NCBI Taxonomy" id="1126234"/>
    <lineage>
        <taxon>Archaea</taxon>
        <taxon>Methanobacteriati</taxon>
        <taxon>Methanobacteriota</taxon>
        <taxon>Stenosarchaea group</taxon>
        <taxon>Halobacteria</taxon>
        <taxon>Halobacteriales</taxon>
        <taxon>Haloferacaceae</taxon>
        <taxon>Salinirubrum</taxon>
    </lineage>
</organism>
<feature type="binding site" evidence="1">
    <location>
        <position position="145"/>
    </location>
    <ligand>
        <name>Mn(2+)</name>
        <dbReference type="ChEBI" id="CHEBI:29035"/>
        <label>2</label>
    </ligand>
</feature>
<comment type="cofactor">
    <cofactor evidence="1">
        <name>Mn(2+)</name>
        <dbReference type="ChEBI" id="CHEBI:29035"/>
    </cofactor>
    <text evidence="1">The Mn(2+) ion enhances activity.</text>
</comment>
<dbReference type="EMBL" id="JBHSKX010000001">
    <property type="protein sequence ID" value="MFC5366408.1"/>
    <property type="molecule type" value="Genomic_DNA"/>
</dbReference>
<dbReference type="Gene3D" id="3.40.630.10">
    <property type="entry name" value="Zn peptidases"/>
    <property type="match status" value="2"/>
</dbReference>
<accession>A0ABD5R9J4</accession>
<feature type="binding site" evidence="1">
    <location>
        <position position="143"/>
    </location>
    <ligand>
        <name>Mn(2+)</name>
        <dbReference type="ChEBI" id="CHEBI:29035"/>
        <label>2</label>
    </ligand>
</feature>
<dbReference type="PANTHER" id="PTHR30575:SF3">
    <property type="entry name" value="PEPTIDASE M20 DIMERISATION DOMAIN-CONTAINING PROTEIN"/>
    <property type="match status" value="1"/>
</dbReference>
<dbReference type="SUPFAM" id="SSF53187">
    <property type="entry name" value="Zn-dependent exopeptidases"/>
    <property type="match status" value="1"/>
</dbReference>
<dbReference type="Pfam" id="PF07687">
    <property type="entry name" value="M20_dimer"/>
    <property type="match status" value="1"/>
</dbReference>
<feature type="binding site" evidence="1">
    <location>
        <position position="177"/>
    </location>
    <ligand>
        <name>Mn(2+)</name>
        <dbReference type="ChEBI" id="CHEBI:29035"/>
        <label>2</label>
    </ligand>
</feature>
<evidence type="ECO:0000256" key="1">
    <source>
        <dbReference type="PIRSR" id="PIRSR005962-1"/>
    </source>
</evidence>
<dbReference type="InterPro" id="IPR011650">
    <property type="entry name" value="Peptidase_M20_dimer"/>
</dbReference>
<feature type="domain" description="Peptidase M20 dimerisation" evidence="2">
    <location>
        <begin position="227"/>
        <end position="312"/>
    </location>
</feature>
<reference evidence="3 4" key="1">
    <citation type="journal article" date="2019" name="Int. J. Syst. Evol. Microbiol.">
        <title>The Global Catalogue of Microorganisms (GCM) 10K type strain sequencing project: providing services to taxonomists for standard genome sequencing and annotation.</title>
        <authorList>
            <consortium name="The Broad Institute Genomics Platform"/>
            <consortium name="The Broad Institute Genome Sequencing Center for Infectious Disease"/>
            <person name="Wu L."/>
            <person name="Ma J."/>
        </authorList>
    </citation>
    <scope>NUCLEOTIDE SEQUENCE [LARGE SCALE GENOMIC DNA]</scope>
    <source>
        <strain evidence="3 4">CGMCC 1.12237</strain>
    </source>
</reference>
<gene>
    <name evidence="3" type="ORF">ACFPJ5_05610</name>
</gene>
<dbReference type="Proteomes" id="UP001596201">
    <property type="component" value="Unassembled WGS sequence"/>
</dbReference>
<evidence type="ECO:0000313" key="3">
    <source>
        <dbReference type="EMBL" id="MFC5366408.1"/>
    </source>
</evidence>
<dbReference type="NCBIfam" id="TIGR01891">
    <property type="entry name" value="amidohydrolases"/>
    <property type="match status" value="1"/>
</dbReference>
<dbReference type="InterPro" id="IPR036264">
    <property type="entry name" value="Bact_exopeptidase_dim_dom"/>
</dbReference>